<feature type="compositionally biased region" description="Basic and acidic residues" evidence="1">
    <location>
        <begin position="1"/>
        <end position="16"/>
    </location>
</feature>
<evidence type="ECO:0000256" key="1">
    <source>
        <dbReference type="SAM" id="MobiDB-lite"/>
    </source>
</evidence>
<dbReference type="Proteomes" id="UP000005239">
    <property type="component" value="Unassembled WGS sequence"/>
</dbReference>
<sequence>MVDDLIDMRENENQEKLEEEEGEELMNDGEMERLWNEIERDEMLYEMELHYTLKEEMELMEDDDDLKTNIHLMRDLMRSTLRPRLDILMEENHHALYAPTKRWQENGRSLFLLLPSPPL</sequence>
<feature type="region of interest" description="Disordered" evidence="1">
    <location>
        <begin position="1"/>
        <end position="25"/>
    </location>
</feature>
<dbReference type="AlphaFoldDB" id="A0A8R1UZ95"/>
<evidence type="ECO:0000313" key="3">
    <source>
        <dbReference type="Proteomes" id="UP000005239"/>
    </source>
</evidence>
<accession>A0A8R1UZ95</accession>
<gene>
    <name evidence="2" type="primary">WBGene00282314</name>
</gene>
<organism evidence="2 3">
    <name type="scientific">Pristionchus pacificus</name>
    <name type="common">Parasitic nematode worm</name>
    <dbReference type="NCBI Taxonomy" id="54126"/>
    <lineage>
        <taxon>Eukaryota</taxon>
        <taxon>Metazoa</taxon>
        <taxon>Ecdysozoa</taxon>
        <taxon>Nematoda</taxon>
        <taxon>Chromadorea</taxon>
        <taxon>Rhabditida</taxon>
        <taxon>Rhabditina</taxon>
        <taxon>Diplogasteromorpha</taxon>
        <taxon>Diplogasteroidea</taxon>
        <taxon>Neodiplogasteridae</taxon>
        <taxon>Pristionchus</taxon>
    </lineage>
</organism>
<reference evidence="3" key="1">
    <citation type="journal article" date="2008" name="Nat. Genet.">
        <title>The Pristionchus pacificus genome provides a unique perspective on nematode lifestyle and parasitism.</title>
        <authorList>
            <person name="Dieterich C."/>
            <person name="Clifton S.W."/>
            <person name="Schuster L.N."/>
            <person name="Chinwalla A."/>
            <person name="Delehaunty K."/>
            <person name="Dinkelacker I."/>
            <person name="Fulton L."/>
            <person name="Fulton R."/>
            <person name="Godfrey J."/>
            <person name="Minx P."/>
            <person name="Mitreva M."/>
            <person name="Roeseler W."/>
            <person name="Tian H."/>
            <person name="Witte H."/>
            <person name="Yang S.P."/>
            <person name="Wilson R.K."/>
            <person name="Sommer R.J."/>
        </authorList>
    </citation>
    <scope>NUCLEOTIDE SEQUENCE [LARGE SCALE GENOMIC DNA]</scope>
    <source>
        <strain evidence="3">PS312</strain>
    </source>
</reference>
<evidence type="ECO:0000313" key="2">
    <source>
        <dbReference type="EnsemblMetazoa" id="PPA43945.1"/>
    </source>
</evidence>
<name>A0A8R1UZ95_PRIPA</name>
<reference evidence="2" key="2">
    <citation type="submission" date="2022-06" db="UniProtKB">
        <authorList>
            <consortium name="EnsemblMetazoa"/>
        </authorList>
    </citation>
    <scope>IDENTIFICATION</scope>
    <source>
        <strain evidence="2">PS312</strain>
    </source>
</reference>
<protein>
    <submittedName>
        <fullName evidence="2">Uncharacterized protein</fullName>
    </submittedName>
</protein>
<keyword evidence="3" id="KW-1185">Reference proteome</keyword>
<dbReference type="EnsemblMetazoa" id="PPA43945.1">
    <property type="protein sequence ID" value="PPA43945.1"/>
    <property type="gene ID" value="WBGene00282314"/>
</dbReference>
<proteinExistence type="predicted"/>